<dbReference type="Pfam" id="PF13527">
    <property type="entry name" value="Acetyltransf_9"/>
    <property type="match status" value="1"/>
</dbReference>
<dbReference type="InterPro" id="IPR000182">
    <property type="entry name" value="GNAT_dom"/>
</dbReference>
<feature type="domain" description="N-acetyltransferase" evidence="1">
    <location>
        <begin position="13"/>
        <end position="163"/>
    </location>
</feature>
<reference evidence="2 3" key="1">
    <citation type="submission" date="2018-08" db="EMBL/GenBank/DDBJ databases">
        <title>Meiothermus cateniformans JCM 15151 genome sequencing project.</title>
        <authorList>
            <person name="Da Costa M.S."/>
            <person name="Albuquerque L."/>
            <person name="Raposo P."/>
            <person name="Froufe H.J.C."/>
            <person name="Barroso C.S."/>
            <person name="Egas C."/>
        </authorList>
    </citation>
    <scope>NUCLEOTIDE SEQUENCE [LARGE SCALE GENOMIC DNA]</scope>
    <source>
        <strain evidence="2 3">JCM 15151</strain>
    </source>
</reference>
<evidence type="ECO:0000313" key="2">
    <source>
        <dbReference type="EMBL" id="RIH77241.1"/>
    </source>
</evidence>
<protein>
    <submittedName>
        <fullName evidence="2">Acetyltransferase (GNAT) domain protein</fullName>
    </submittedName>
</protein>
<dbReference type="Proteomes" id="UP000266089">
    <property type="component" value="Unassembled WGS sequence"/>
</dbReference>
<dbReference type="EMBL" id="QWKX01000029">
    <property type="protein sequence ID" value="RIH77241.1"/>
    <property type="molecule type" value="Genomic_DNA"/>
</dbReference>
<sequence>MNHFLVDVLPWEQQVWIVPPEQLSLSQYVRYRWWKARTFRSSLKLSRPQWYGFLSHEGRWVSMLEIVHRPAKVGVEDVRLGLVGAVTTLPQARGKGYASVLLRESIGFIGDRLKCDFAWLMCAEDLVPFYERLGWQRVQGPFYFQQPGGRVQGELAAMAFACQGRSWPEGELDLCGLPL</sequence>
<name>A0A399E4T8_9DEIN</name>
<dbReference type="PROSITE" id="PS51186">
    <property type="entry name" value="GNAT"/>
    <property type="match status" value="1"/>
</dbReference>
<evidence type="ECO:0000259" key="1">
    <source>
        <dbReference type="PROSITE" id="PS51186"/>
    </source>
</evidence>
<dbReference type="SUPFAM" id="SSF55729">
    <property type="entry name" value="Acyl-CoA N-acyltransferases (Nat)"/>
    <property type="match status" value="1"/>
</dbReference>
<gene>
    <name evidence="2" type="ORF">Mcate_01387</name>
</gene>
<accession>A0A399E4T8</accession>
<organism evidence="2 3">
    <name type="scientific">Meiothermus taiwanensis</name>
    <dbReference type="NCBI Taxonomy" id="172827"/>
    <lineage>
        <taxon>Bacteria</taxon>
        <taxon>Thermotogati</taxon>
        <taxon>Deinococcota</taxon>
        <taxon>Deinococci</taxon>
        <taxon>Thermales</taxon>
        <taxon>Thermaceae</taxon>
        <taxon>Meiothermus</taxon>
    </lineage>
</organism>
<keyword evidence="2" id="KW-0808">Transferase</keyword>
<evidence type="ECO:0000313" key="3">
    <source>
        <dbReference type="Proteomes" id="UP000266089"/>
    </source>
</evidence>
<proteinExistence type="predicted"/>
<dbReference type="KEGG" id="mtai:Mtai_v1c29170"/>
<dbReference type="GO" id="GO:0016747">
    <property type="term" value="F:acyltransferase activity, transferring groups other than amino-acyl groups"/>
    <property type="evidence" value="ECO:0007669"/>
    <property type="project" value="InterPro"/>
</dbReference>
<dbReference type="InterPro" id="IPR016181">
    <property type="entry name" value="Acyl_CoA_acyltransferase"/>
</dbReference>
<comment type="caution">
    <text evidence="2">The sequence shown here is derived from an EMBL/GenBank/DDBJ whole genome shotgun (WGS) entry which is preliminary data.</text>
</comment>
<dbReference type="AlphaFoldDB" id="A0A399E4T8"/>
<dbReference type="OrthoDB" id="7017613at2"/>
<dbReference type="Gene3D" id="3.40.630.30">
    <property type="match status" value="1"/>
</dbReference>
<dbReference type="RefSeq" id="WP_051304245.1">
    <property type="nucleotide sequence ID" value="NZ_JBHSXZ010000084.1"/>
</dbReference>